<dbReference type="EMBL" id="RBAH01000020">
    <property type="protein sequence ID" value="RKN77103.1"/>
    <property type="molecule type" value="Genomic_DNA"/>
</dbReference>
<dbReference type="InterPro" id="IPR025159">
    <property type="entry name" value="AbiEi_N"/>
</dbReference>
<evidence type="ECO:0000259" key="1">
    <source>
        <dbReference type="Pfam" id="PF13338"/>
    </source>
</evidence>
<protein>
    <submittedName>
        <fullName evidence="2">Abortive infection protein AbiEi</fullName>
    </submittedName>
</protein>
<gene>
    <name evidence="2" type="ORF">D7M11_24080</name>
</gene>
<dbReference type="Pfam" id="PF13338">
    <property type="entry name" value="AbiEi_4"/>
    <property type="match status" value="1"/>
</dbReference>
<sequence length="219" mass="25391">MKDCEAQQRIRNLGGECVDNQIKLKIDAVLESQNGMARTRDFLNEGITHYYIKKLESQGEIIRVKQGLYRHAEFSKGTIDELVEVSKLVPKGVVCLLSALSFYELTTYNPWEYQVAIHRGSKKPKLPGHPPIKVFYLADIQYNLGINEVHIEDSSVSIYDREKTICDIVRYREKIGIDIMKEGLRNYLHSPYKNITKLVQYADKLRIRTVLQKYLEVLI</sequence>
<evidence type="ECO:0000313" key="3">
    <source>
        <dbReference type="Proteomes" id="UP000282311"/>
    </source>
</evidence>
<reference evidence="2 3" key="1">
    <citation type="journal article" date="2007" name="Int. J. Syst. Evol. Microbiol.">
        <title>Paenibacillus ginsengarvi sp. nov., isolated from soil from ginseng cultivation.</title>
        <authorList>
            <person name="Yoon M.H."/>
            <person name="Ten L.N."/>
            <person name="Im W.T."/>
        </authorList>
    </citation>
    <scope>NUCLEOTIDE SEQUENCE [LARGE SCALE GENOMIC DNA]</scope>
    <source>
        <strain evidence="2 3">KCTC 13059</strain>
    </source>
</reference>
<proteinExistence type="predicted"/>
<dbReference type="OrthoDB" id="9801429at2"/>
<organism evidence="2 3">
    <name type="scientific">Paenibacillus ginsengarvi</name>
    <dbReference type="NCBI Taxonomy" id="400777"/>
    <lineage>
        <taxon>Bacteria</taxon>
        <taxon>Bacillati</taxon>
        <taxon>Bacillota</taxon>
        <taxon>Bacilli</taxon>
        <taxon>Bacillales</taxon>
        <taxon>Paenibacillaceae</taxon>
        <taxon>Paenibacillus</taxon>
    </lineage>
</organism>
<comment type="caution">
    <text evidence="2">The sequence shown here is derived from an EMBL/GenBank/DDBJ whole genome shotgun (WGS) entry which is preliminary data.</text>
</comment>
<evidence type="ECO:0000313" key="2">
    <source>
        <dbReference type="EMBL" id="RKN77103.1"/>
    </source>
</evidence>
<dbReference type="AlphaFoldDB" id="A0A3B0BUJ4"/>
<keyword evidence="3" id="KW-1185">Reference proteome</keyword>
<name>A0A3B0BUJ4_9BACL</name>
<accession>A0A3B0BUJ4</accession>
<dbReference type="RefSeq" id="WP_120749812.1">
    <property type="nucleotide sequence ID" value="NZ_RBAH01000020.1"/>
</dbReference>
<dbReference type="Proteomes" id="UP000282311">
    <property type="component" value="Unassembled WGS sequence"/>
</dbReference>
<feature type="domain" description="AbiEi antitoxin N-terminal" evidence="1">
    <location>
        <begin position="26"/>
        <end position="70"/>
    </location>
</feature>